<dbReference type="Gene3D" id="3.40.630.40">
    <property type="entry name" value="Zn-dependent exopeptidases"/>
    <property type="match status" value="1"/>
</dbReference>
<dbReference type="PANTHER" id="PTHR30404:SF0">
    <property type="entry name" value="N-ACETYLMURAMOYL-L-ALANINE AMIDASE AMIC"/>
    <property type="match status" value="1"/>
</dbReference>
<dbReference type="InterPro" id="IPR002508">
    <property type="entry name" value="MurNAc-LAA_cat"/>
</dbReference>
<feature type="region of interest" description="Disordered" evidence="2">
    <location>
        <begin position="318"/>
        <end position="337"/>
    </location>
</feature>
<dbReference type="EC" id="3.5.1.28" evidence="4"/>
<dbReference type="Gene3D" id="2.60.40.3760">
    <property type="match status" value="1"/>
</dbReference>
<dbReference type="Proteomes" id="UP001215087">
    <property type="component" value="Unassembled WGS sequence"/>
</dbReference>
<evidence type="ECO:0000256" key="2">
    <source>
        <dbReference type="SAM" id="MobiDB-lite"/>
    </source>
</evidence>
<dbReference type="GO" id="GO:0008745">
    <property type="term" value="F:N-acetylmuramoyl-L-alanine amidase activity"/>
    <property type="evidence" value="ECO:0007669"/>
    <property type="project" value="UniProtKB-EC"/>
</dbReference>
<comment type="caution">
    <text evidence="4">The sequence shown here is derived from an EMBL/GenBank/DDBJ whole genome shotgun (WGS) entry which is preliminary data.</text>
</comment>
<evidence type="ECO:0000259" key="3">
    <source>
        <dbReference type="SMART" id="SM00646"/>
    </source>
</evidence>
<dbReference type="RefSeq" id="WP_274703042.1">
    <property type="nucleotide sequence ID" value="NZ_JAQSVD010000019.1"/>
</dbReference>
<evidence type="ECO:0000313" key="4">
    <source>
        <dbReference type="EMBL" id="MDE1472746.1"/>
    </source>
</evidence>
<name>A0ABT5UY30_EUBLI</name>
<organism evidence="4 5">
    <name type="scientific">Eubacterium limosum</name>
    <dbReference type="NCBI Taxonomy" id="1736"/>
    <lineage>
        <taxon>Bacteria</taxon>
        <taxon>Bacillati</taxon>
        <taxon>Bacillota</taxon>
        <taxon>Clostridia</taxon>
        <taxon>Eubacteriales</taxon>
        <taxon>Eubacteriaceae</taxon>
        <taxon>Eubacterium</taxon>
    </lineage>
</organism>
<dbReference type="PANTHER" id="PTHR30404">
    <property type="entry name" value="N-ACETYLMURAMOYL-L-ALANINE AMIDASE"/>
    <property type="match status" value="1"/>
</dbReference>
<reference evidence="4 5" key="1">
    <citation type="submission" date="2023-02" db="EMBL/GenBank/DDBJ databases">
        <title>Comparative genome analysis of Eubacterium limosum species.</title>
        <authorList>
            <person name="Bak J.E."/>
        </authorList>
    </citation>
    <scope>NUCLEOTIDE SEQUENCE [LARGE SCALE GENOMIC DNA]</scope>
    <source>
        <strain evidence="4 5">KGMB01548</strain>
    </source>
</reference>
<dbReference type="SMART" id="SM00646">
    <property type="entry name" value="Ami_3"/>
    <property type="match status" value="1"/>
</dbReference>
<feature type="domain" description="MurNAc-LAA" evidence="3">
    <location>
        <begin position="113"/>
        <end position="251"/>
    </location>
</feature>
<dbReference type="SUPFAM" id="SSF53187">
    <property type="entry name" value="Zn-dependent exopeptidases"/>
    <property type="match status" value="1"/>
</dbReference>
<dbReference type="InterPro" id="IPR050695">
    <property type="entry name" value="N-acetylmuramoyl_amidase_3"/>
</dbReference>
<sequence>MLRKKIAFSFLMAFVLIFGYFAAVFPVKAATPVIVINPGHLVGRDSGAVNNNTNIQEANLNAALAAMTAEKLKSIGYDVYLTHPVSGCSIPTLLTTQQVNAGYDANSSLKTIGDAINVKNPDLAISIHHNSGGNASGYEFYWSSYRAGIDSSGLYKEYGLWSNGDYAWKDSTPCESAQRSKDFSKLLEKNLDGIGLPFRNTIERDDYIPAHTVCPSVLIEAGFVSNDAESRKLADVNYQNEEANRIVNSINDFFGYKPEISVDSIVASNVSGDGFNVIVSGVKGYGVAAIFIPVWSEAQGQGSTIWHEATRQSDGSYTATIRTSDHGNSSGKYTVLA</sequence>
<gene>
    <name evidence="4" type="ORF">PTZ04_21015</name>
</gene>
<dbReference type="EMBL" id="JAQSVD010000019">
    <property type="protein sequence ID" value="MDE1472746.1"/>
    <property type="molecule type" value="Genomic_DNA"/>
</dbReference>
<evidence type="ECO:0000313" key="5">
    <source>
        <dbReference type="Proteomes" id="UP001215087"/>
    </source>
</evidence>
<dbReference type="Pfam" id="PF01520">
    <property type="entry name" value="Amidase_3"/>
    <property type="match status" value="1"/>
</dbReference>
<dbReference type="Pfam" id="PF08481">
    <property type="entry name" value="GBS_Bsp-like"/>
    <property type="match status" value="1"/>
</dbReference>
<keyword evidence="5" id="KW-1185">Reference proteome</keyword>
<protein>
    <submittedName>
        <fullName evidence="4">N-acetylmuramoyl-L-alanine amidase</fullName>
        <ecNumber evidence="4">3.5.1.28</ecNumber>
    </submittedName>
</protein>
<dbReference type="CDD" id="cd02696">
    <property type="entry name" value="MurNAc-LAA"/>
    <property type="match status" value="1"/>
</dbReference>
<keyword evidence="1 4" id="KW-0378">Hydrolase</keyword>
<feature type="non-terminal residue" evidence="4">
    <location>
        <position position="337"/>
    </location>
</feature>
<proteinExistence type="predicted"/>
<evidence type="ECO:0000256" key="1">
    <source>
        <dbReference type="ARBA" id="ARBA00022801"/>
    </source>
</evidence>
<accession>A0ABT5UY30</accession>
<dbReference type="InterPro" id="IPR013688">
    <property type="entry name" value="GBS_Bsp-like"/>
</dbReference>